<feature type="chain" id="PRO_5030591950" evidence="2">
    <location>
        <begin position="34"/>
        <end position="344"/>
    </location>
</feature>
<gene>
    <name evidence="3" type="ORF">HPHI1048_LOCUS15318</name>
</gene>
<evidence type="ECO:0000256" key="1">
    <source>
        <dbReference type="SAM" id="Phobius"/>
    </source>
</evidence>
<accession>A0A7S0HRQ7</accession>
<evidence type="ECO:0000313" key="3">
    <source>
        <dbReference type="EMBL" id="CAD8492950.1"/>
    </source>
</evidence>
<name>A0A7S0HRQ7_9CRYP</name>
<feature type="signal peptide" evidence="2">
    <location>
        <begin position="1"/>
        <end position="33"/>
    </location>
</feature>
<sequence length="344" mass="39530">MYDRSMRFLDVIVGTRVVRLVILLILICAPADGDVQEENSSMVDVFQRLLETKQRIQSSPRNFWVSRAPRATNLDFHRKHRGHRAGFLARDQMLSQPGDTGNDIRIYRHGIEDPNSTVFQEIREADSMVTEPDDIVKLEEEVRALQSKIRMQKVLISNSSNVSAAAKNIPGEFRWIENWEMHGEKPTNASNETLGLWIWCKNSSNFAKIHWQNGTLIGAPAINASQTFQTVKGCVSVVSPAWMEVDESAGEDTKKEEKEEEEEMQEIRRKNWDEPFMTYEPHPSSVGWNKKHWKASDWITWTLTGPLLSLSFMGFIWYSFGWLPGVAVFATCALVDVATFYWNW</sequence>
<protein>
    <submittedName>
        <fullName evidence="3">Uncharacterized protein</fullName>
    </submittedName>
</protein>
<keyword evidence="1" id="KW-1133">Transmembrane helix</keyword>
<evidence type="ECO:0000256" key="2">
    <source>
        <dbReference type="SAM" id="SignalP"/>
    </source>
</evidence>
<proteinExistence type="predicted"/>
<feature type="transmembrane region" description="Helical" evidence="1">
    <location>
        <begin position="325"/>
        <end position="342"/>
    </location>
</feature>
<reference evidence="3" key="1">
    <citation type="submission" date="2021-01" db="EMBL/GenBank/DDBJ databases">
        <authorList>
            <person name="Corre E."/>
            <person name="Pelletier E."/>
            <person name="Niang G."/>
            <person name="Scheremetjew M."/>
            <person name="Finn R."/>
            <person name="Kale V."/>
            <person name="Holt S."/>
            <person name="Cochrane G."/>
            <person name="Meng A."/>
            <person name="Brown T."/>
            <person name="Cohen L."/>
        </authorList>
    </citation>
    <scope>NUCLEOTIDE SEQUENCE</scope>
    <source>
        <strain evidence="3">CCMP325</strain>
    </source>
</reference>
<keyword evidence="1" id="KW-0472">Membrane</keyword>
<dbReference type="EMBL" id="HBEO01022642">
    <property type="protein sequence ID" value="CAD8492950.1"/>
    <property type="molecule type" value="Transcribed_RNA"/>
</dbReference>
<dbReference type="AlphaFoldDB" id="A0A7S0HRQ7"/>
<keyword evidence="2" id="KW-0732">Signal</keyword>
<organism evidence="3">
    <name type="scientific">Hanusia phi</name>
    <dbReference type="NCBI Taxonomy" id="3032"/>
    <lineage>
        <taxon>Eukaryota</taxon>
        <taxon>Cryptophyceae</taxon>
        <taxon>Pyrenomonadales</taxon>
        <taxon>Geminigeraceae</taxon>
        <taxon>Hanusia</taxon>
    </lineage>
</organism>
<keyword evidence="1" id="KW-0812">Transmembrane</keyword>